<sequence length="188" mass="20887">MLTIYSFCLVPSFGRDTIRKFNSNVSDLSRLAARDFEDILQCIIPMFEGLLPEPYNSIVLDLLFKLATWHTFGKLCMHTEMTLFHFDNSTTCLGITLWKFSDDCCAAYKTYNLPHETAACAHRQGSKVARAQGGSKAAAGSTAMTKGAGSHKQHMFNMGTYKLHALGDYVASIWLFGTTDNYSTQVVS</sequence>
<protein>
    <submittedName>
        <fullName evidence="1">Uncharacterized protein</fullName>
    </submittedName>
</protein>
<dbReference type="HOGENOM" id="CLU_101491_0_0_1"/>
<reference evidence="1 2" key="1">
    <citation type="submission" date="2014-04" db="EMBL/GenBank/DDBJ databases">
        <authorList>
            <consortium name="DOE Joint Genome Institute"/>
            <person name="Kuo A."/>
            <person name="Kohler A."/>
            <person name="Costa M.D."/>
            <person name="Nagy L.G."/>
            <person name="Floudas D."/>
            <person name="Copeland A."/>
            <person name="Barry K.W."/>
            <person name="Cichocki N."/>
            <person name="Veneault-Fourrey C."/>
            <person name="LaButti K."/>
            <person name="Lindquist E.A."/>
            <person name="Lipzen A."/>
            <person name="Lundell T."/>
            <person name="Morin E."/>
            <person name="Murat C."/>
            <person name="Sun H."/>
            <person name="Tunlid A."/>
            <person name="Henrissat B."/>
            <person name="Grigoriev I.V."/>
            <person name="Hibbett D.S."/>
            <person name="Martin F."/>
            <person name="Nordberg H.P."/>
            <person name="Cantor M.N."/>
            <person name="Hua S.X."/>
        </authorList>
    </citation>
    <scope>NUCLEOTIDE SEQUENCE [LARGE SCALE GENOMIC DNA]</scope>
    <source>
        <strain evidence="1 2">Marx 270</strain>
    </source>
</reference>
<dbReference type="STRING" id="870435.A0A0C3P6A8"/>
<accession>A0A0C3P6A8</accession>
<proteinExistence type="predicted"/>
<dbReference type="OrthoDB" id="3269417at2759"/>
<evidence type="ECO:0000313" key="1">
    <source>
        <dbReference type="EMBL" id="KIO08815.1"/>
    </source>
</evidence>
<dbReference type="Proteomes" id="UP000054217">
    <property type="component" value="Unassembled WGS sequence"/>
</dbReference>
<dbReference type="InParanoid" id="A0A0C3P6A8"/>
<dbReference type="AlphaFoldDB" id="A0A0C3P6A8"/>
<reference evidence="2" key="2">
    <citation type="submission" date="2015-01" db="EMBL/GenBank/DDBJ databases">
        <title>Evolutionary Origins and Diversification of the Mycorrhizal Mutualists.</title>
        <authorList>
            <consortium name="DOE Joint Genome Institute"/>
            <consortium name="Mycorrhizal Genomics Consortium"/>
            <person name="Kohler A."/>
            <person name="Kuo A."/>
            <person name="Nagy L.G."/>
            <person name="Floudas D."/>
            <person name="Copeland A."/>
            <person name="Barry K.W."/>
            <person name="Cichocki N."/>
            <person name="Veneault-Fourrey C."/>
            <person name="LaButti K."/>
            <person name="Lindquist E.A."/>
            <person name="Lipzen A."/>
            <person name="Lundell T."/>
            <person name="Morin E."/>
            <person name="Murat C."/>
            <person name="Riley R."/>
            <person name="Ohm R."/>
            <person name="Sun H."/>
            <person name="Tunlid A."/>
            <person name="Henrissat B."/>
            <person name="Grigoriev I.V."/>
            <person name="Hibbett D.S."/>
            <person name="Martin F."/>
        </authorList>
    </citation>
    <scope>NUCLEOTIDE SEQUENCE [LARGE SCALE GENOMIC DNA]</scope>
    <source>
        <strain evidence="2">Marx 270</strain>
    </source>
</reference>
<keyword evidence="2" id="KW-1185">Reference proteome</keyword>
<gene>
    <name evidence="1" type="ORF">M404DRAFT_133537</name>
</gene>
<evidence type="ECO:0000313" key="2">
    <source>
        <dbReference type="Proteomes" id="UP000054217"/>
    </source>
</evidence>
<organism evidence="1 2">
    <name type="scientific">Pisolithus tinctorius Marx 270</name>
    <dbReference type="NCBI Taxonomy" id="870435"/>
    <lineage>
        <taxon>Eukaryota</taxon>
        <taxon>Fungi</taxon>
        <taxon>Dikarya</taxon>
        <taxon>Basidiomycota</taxon>
        <taxon>Agaricomycotina</taxon>
        <taxon>Agaricomycetes</taxon>
        <taxon>Agaricomycetidae</taxon>
        <taxon>Boletales</taxon>
        <taxon>Sclerodermatineae</taxon>
        <taxon>Pisolithaceae</taxon>
        <taxon>Pisolithus</taxon>
    </lineage>
</organism>
<dbReference type="EMBL" id="KN831956">
    <property type="protein sequence ID" value="KIO08815.1"/>
    <property type="molecule type" value="Genomic_DNA"/>
</dbReference>
<name>A0A0C3P6A8_PISTI</name>